<keyword evidence="2" id="KW-1185">Reference proteome</keyword>
<reference evidence="1" key="1">
    <citation type="submission" date="2021-03" db="EMBL/GenBank/DDBJ databases">
        <title>Acanthopleuribacteraceae sp. M133.</title>
        <authorList>
            <person name="Wang G."/>
        </authorList>
    </citation>
    <scope>NUCLEOTIDE SEQUENCE</scope>
    <source>
        <strain evidence="1">M133</strain>
    </source>
</reference>
<name>A0A8A4TKT4_SULCO</name>
<evidence type="ECO:0000313" key="2">
    <source>
        <dbReference type="Proteomes" id="UP000663929"/>
    </source>
</evidence>
<protein>
    <recommendedName>
        <fullName evidence="3">Photosynthesis system II assembly factor Ycf48/Hcf136-like domain-containing protein</fullName>
    </recommendedName>
</protein>
<dbReference type="RefSeq" id="WP_237379717.1">
    <property type="nucleotide sequence ID" value="NZ_CP071793.1"/>
</dbReference>
<gene>
    <name evidence="1" type="ORF">J3U87_31265</name>
</gene>
<dbReference type="KEGG" id="scor:J3U87_31265"/>
<evidence type="ECO:0008006" key="3">
    <source>
        <dbReference type="Google" id="ProtNLM"/>
    </source>
</evidence>
<dbReference type="SUPFAM" id="SSF110296">
    <property type="entry name" value="Oligoxyloglucan reducing end-specific cellobiohydrolase"/>
    <property type="match status" value="1"/>
</dbReference>
<sequence length="813" mass="88154">MPHRSKSRTGASTRRTPSATLAVAIMLCTLPLFAIEWTPVGNPSAMVGATRWLGSLITVGNDDSHGWISSSFDTRNWELEAAGPLQTFSSLAVGNGRMLATTDHGTVWSSTNGNEWSQYATGFSSLRNLLWARGQWWALASDRLIASENGQTWDEVPLNLGFGEPDFLLDTGPALVIVTDFKEVYTSEDGSDWTRQGISGDVDLNMILQFRWVNDRIVGIGGQGGIVTSEDGITWTRHTTPTNAILHDAAGNDTLKVVVGDQGTVLYSEDDATWNEVELPGAPDLVALSWTGVEFVAATGAGELWVSGNGSTWSARGINPSAQFLDIAEGDDTLLVLARDMSGDQHLLRSEDGVEWTRHGSPLTNQAQALTWTGRGFALLGTRELAVSEDGSDWTRGAFGSGAMQAVAQNEETYLAIDTQTLWRSTNAVSWTRVSSEDALIDDARVVWDGERFVLVSRLGTATSSDGAQWATQTRTESFTPMELLYSGSRFLAIGKNGKISTSTNGTDWTTRRYLGGNREFQSMVWTGSTFLASSDDGHFHATTAADHWTSWPMDLNDTTSAFASHENQVIAAGADHLWRTTQTFNPNQAAFEAQVVVPWVVDNDQWTSRIALTNLEPNGSLVRFRATTGLGEVAELERWLEPDQVRDWQAEELFPGMTGYALSVSTSETRIFGSFLTFNTEEASGGMSPSQTTASSIEPLTDSLVFGYLPADQIAAVVLVAHEPLSTQTSVTLSLFGEGQQVIAERELLLQGERPRAELLTGLFANVEIPVNASLIAVSANGSHIAGTTFVFNQRRQPSMARALSVDPDTLP</sequence>
<dbReference type="EMBL" id="CP071793">
    <property type="protein sequence ID" value="QTD50087.1"/>
    <property type="molecule type" value="Genomic_DNA"/>
</dbReference>
<dbReference type="Proteomes" id="UP000663929">
    <property type="component" value="Chromosome"/>
</dbReference>
<organism evidence="1 2">
    <name type="scientific">Sulfidibacter corallicola</name>
    <dbReference type="NCBI Taxonomy" id="2818388"/>
    <lineage>
        <taxon>Bacteria</taxon>
        <taxon>Pseudomonadati</taxon>
        <taxon>Acidobacteriota</taxon>
        <taxon>Holophagae</taxon>
        <taxon>Acanthopleuribacterales</taxon>
        <taxon>Acanthopleuribacteraceae</taxon>
        <taxon>Sulfidibacter</taxon>
    </lineage>
</organism>
<accession>A0A8A4TKT4</accession>
<dbReference type="AlphaFoldDB" id="A0A8A4TKT4"/>
<evidence type="ECO:0000313" key="1">
    <source>
        <dbReference type="EMBL" id="QTD50087.1"/>
    </source>
</evidence>
<proteinExistence type="predicted"/>